<feature type="binding site" evidence="3">
    <location>
        <position position="273"/>
    </location>
    <ligand>
        <name>dimethylallyl diphosphate</name>
        <dbReference type="ChEBI" id="CHEBI:57623"/>
    </ligand>
</feature>
<gene>
    <name evidence="4" type="ORF">MGYG_00066</name>
</gene>
<dbReference type="NCBIfam" id="TIGR03429">
    <property type="entry name" value="arom_pren_DMATS"/>
    <property type="match status" value="1"/>
</dbReference>
<keyword evidence="2 4" id="KW-0808">Transferase</keyword>
<reference evidence="5" key="1">
    <citation type="journal article" date="2012" name="MBio">
        <title>Comparative genome analysis of Trichophyton rubrum and related dermatophytes reveals candidate genes involved in infection.</title>
        <authorList>
            <person name="Martinez D.A."/>
            <person name="Oliver B.G."/>
            <person name="Graeser Y."/>
            <person name="Goldberg J.M."/>
            <person name="Li W."/>
            <person name="Martinez-Rossi N.M."/>
            <person name="Monod M."/>
            <person name="Shelest E."/>
            <person name="Barton R.C."/>
            <person name="Birch E."/>
            <person name="Brakhage A.A."/>
            <person name="Chen Z."/>
            <person name="Gurr S.J."/>
            <person name="Heiman D."/>
            <person name="Heitman J."/>
            <person name="Kosti I."/>
            <person name="Rossi A."/>
            <person name="Saif S."/>
            <person name="Samalova M."/>
            <person name="Saunders C.W."/>
            <person name="Shea T."/>
            <person name="Summerbell R.C."/>
            <person name="Xu J."/>
            <person name="Young S."/>
            <person name="Zeng Q."/>
            <person name="Birren B.W."/>
            <person name="Cuomo C.A."/>
            <person name="White T.C."/>
        </authorList>
    </citation>
    <scope>NUCLEOTIDE SEQUENCE [LARGE SCALE GENOMIC DNA]</scope>
    <source>
        <strain evidence="5">ATCC MYA-4604 / CBS 118893</strain>
    </source>
</reference>
<evidence type="ECO:0000256" key="3">
    <source>
        <dbReference type="PIRSR" id="PIRSR000509-1"/>
    </source>
</evidence>
<dbReference type="PANTHER" id="PTHR40627:SF3">
    <property type="entry name" value="PRENYLTRANSFERASE ASQH2-RELATED"/>
    <property type="match status" value="1"/>
</dbReference>
<feature type="binding site" evidence="3">
    <location>
        <position position="193"/>
    </location>
    <ligand>
        <name>dimethylallyl diphosphate</name>
        <dbReference type="ChEBI" id="CHEBI:57623"/>
    </ligand>
</feature>
<feature type="binding site" evidence="3">
    <location>
        <position position="271"/>
    </location>
    <ligand>
        <name>dimethylallyl diphosphate</name>
        <dbReference type="ChEBI" id="CHEBI:57623"/>
    </ligand>
</feature>
<dbReference type="OMA" id="LYANNPC"/>
<dbReference type="OrthoDB" id="5392033at2759"/>
<dbReference type="InterPro" id="IPR017795">
    <property type="entry name" value="ABBA_NscD-like"/>
</dbReference>
<feature type="binding site" evidence="3">
    <location>
        <position position="195"/>
    </location>
    <ligand>
        <name>dimethylallyl diphosphate</name>
        <dbReference type="ChEBI" id="CHEBI:57623"/>
    </ligand>
</feature>
<dbReference type="InterPro" id="IPR033964">
    <property type="entry name" value="ABBA"/>
</dbReference>
<dbReference type="PANTHER" id="PTHR40627">
    <property type="entry name" value="INDOLE PRENYLTRANSFERASE TDIB-RELATED"/>
    <property type="match status" value="1"/>
</dbReference>
<feature type="binding site" evidence="3">
    <location>
        <position position="197"/>
    </location>
    <ligand>
        <name>L-tryptophan</name>
        <dbReference type="ChEBI" id="CHEBI:57912"/>
    </ligand>
</feature>
<dbReference type="eggNOG" id="ENOG502S2XP">
    <property type="taxonomic scope" value="Eukaryota"/>
</dbReference>
<evidence type="ECO:0000313" key="4">
    <source>
        <dbReference type="EMBL" id="EFQ97023.1"/>
    </source>
</evidence>
<dbReference type="Pfam" id="PF11991">
    <property type="entry name" value="Trp_DMAT"/>
    <property type="match status" value="1"/>
</dbReference>
<dbReference type="HOGENOM" id="CLU_037431_0_0_1"/>
<dbReference type="SFLD" id="SFLDS00036">
    <property type="entry name" value="Aromatic_Prenyltransferase"/>
    <property type="match status" value="1"/>
</dbReference>
<dbReference type="EMBL" id="DS989822">
    <property type="protein sequence ID" value="EFQ97023.1"/>
    <property type="molecule type" value="Genomic_DNA"/>
</dbReference>
<dbReference type="PIRSF" id="PIRSF000509">
    <property type="entry name" value="Trp_DMAT"/>
    <property type="match status" value="1"/>
</dbReference>
<accession>E5R2D3</accession>
<dbReference type="GO" id="GO:0016765">
    <property type="term" value="F:transferase activity, transferring alkyl or aryl (other than methyl) groups"/>
    <property type="evidence" value="ECO:0007669"/>
    <property type="project" value="InterPro"/>
</dbReference>
<evidence type="ECO:0000313" key="5">
    <source>
        <dbReference type="Proteomes" id="UP000002669"/>
    </source>
</evidence>
<proteinExistence type="inferred from homology"/>
<keyword evidence="5" id="KW-1185">Reference proteome</keyword>
<dbReference type="GO" id="GO:0009820">
    <property type="term" value="P:alkaloid metabolic process"/>
    <property type="evidence" value="ECO:0007669"/>
    <property type="project" value="InterPro"/>
</dbReference>
<feature type="binding site" evidence="3">
    <location>
        <position position="96"/>
    </location>
    <ligand>
        <name>L-tryptophan</name>
        <dbReference type="ChEBI" id="CHEBI:57912"/>
    </ligand>
</feature>
<dbReference type="CDD" id="cd13929">
    <property type="entry name" value="PT-DMATS_CymD"/>
    <property type="match status" value="1"/>
</dbReference>
<comment type="similarity">
    <text evidence="1">Belongs to the tryptophan dimethylallyltransferase family.</text>
</comment>
<dbReference type="Proteomes" id="UP000002669">
    <property type="component" value="Unassembled WGS sequence"/>
</dbReference>
<name>E5R2D3_ARTGP</name>
<protein>
    <submittedName>
        <fullName evidence="4">Tryptophan dimethylallyltransferase</fullName>
    </submittedName>
</protein>
<evidence type="ECO:0000256" key="2">
    <source>
        <dbReference type="ARBA" id="ARBA00022679"/>
    </source>
</evidence>
<dbReference type="SFLD" id="SFLDG01162">
    <property type="entry name" value="I"/>
    <property type="match status" value="1"/>
</dbReference>
<dbReference type="RefSeq" id="XP_003175975.1">
    <property type="nucleotide sequence ID" value="XM_003175927.1"/>
</dbReference>
<feature type="binding site" evidence="3">
    <location>
        <position position="346"/>
    </location>
    <ligand>
        <name>dimethylallyl diphosphate</name>
        <dbReference type="ChEBI" id="CHEBI:57623"/>
    </ligand>
</feature>
<feature type="binding site" evidence="3">
    <location>
        <position position="269"/>
    </location>
    <ligand>
        <name>dimethylallyl diphosphate</name>
        <dbReference type="ChEBI" id="CHEBI:57623"/>
    </ligand>
</feature>
<dbReference type="InParanoid" id="E5R2D3"/>
<organism evidence="5">
    <name type="scientific">Arthroderma gypseum (strain ATCC MYA-4604 / CBS 118893)</name>
    <name type="common">Microsporum gypseum</name>
    <dbReference type="NCBI Taxonomy" id="535722"/>
    <lineage>
        <taxon>Eukaryota</taxon>
        <taxon>Fungi</taxon>
        <taxon>Dikarya</taxon>
        <taxon>Ascomycota</taxon>
        <taxon>Pezizomycotina</taxon>
        <taxon>Eurotiomycetes</taxon>
        <taxon>Eurotiomycetidae</taxon>
        <taxon>Onygenales</taxon>
        <taxon>Arthrodermataceae</taxon>
        <taxon>Nannizzia</taxon>
    </lineage>
</organism>
<feature type="binding site" evidence="3">
    <location>
        <position position="109"/>
    </location>
    <ligand>
        <name>dimethylallyl diphosphate</name>
        <dbReference type="ChEBI" id="CHEBI:57623"/>
    </ligand>
</feature>
<dbReference type="AlphaFoldDB" id="E5R2D3"/>
<dbReference type="VEuPathDB" id="FungiDB:MGYG_00066"/>
<feature type="binding site" evidence="3">
    <location>
        <position position="348"/>
    </location>
    <ligand>
        <name>dimethylallyl diphosphate</name>
        <dbReference type="ChEBI" id="CHEBI:57623"/>
    </ligand>
</feature>
<dbReference type="GeneID" id="10031286"/>
<dbReference type="InterPro" id="IPR012148">
    <property type="entry name" value="ABBA_DMATS-like"/>
</dbReference>
<evidence type="ECO:0000256" key="1">
    <source>
        <dbReference type="ARBA" id="ARBA00010209"/>
    </source>
</evidence>
<sequence length="425" mass="48425">MAKINDTVVAPCTGNQPSQLLGLALGFANFDQELWWLNTAPLLGNLLSQANYDIHKQYQYLAFYHKHILPMLGPYTAPGLEPRWMGYFNSDGHPFETSLNFQDSKITVRLAFEPLSPLAGTDRDPLNQFMAREFLGQLARSQPCVDLQWFNHFDSELGLSLEQARLIASKVPKLGKTQRGVGIDLRDHGIVPKAYFYPEHKARMMGVPIAGLVFKAIRKLEESKSFTLALDTLEKFLAPCFKTRADGYYKNPTEVFAVSIDCLVPSKSRIKLYVGETQATLARVRELWTLGGLLADQATLTGLSLIEAIWDILDMGDSKTQQMDFNYLPLGFYYELQQGTEYPKPQLYIPLHEKNDDTIANRLTKVFEYLKWNDIAVRYKEQLMANLNLKETTSIQRWVSFSYLENKGVYMSLYFQSVGGFTENM</sequence>